<dbReference type="RefSeq" id="WP_175054365.1">
    <property type="nucleotide sequence ID" value="NZ_CADIKC010000015.1"/>
</dbReference>
<dbReference type="GeneID" id="97045482"/>
<dbReference type="AlphaFoldDB" id="A0A6J5CP08"/>
<dbReference type="EMBL" id="CADIKC010000015">
    <property type="protein sequence ID" value="CAB3742646.1"/>
    <property type="molecule type" value="Genomic_DNA"/>
</dbReference>
<evidence type="ECO:0000313" key="1">
    <source>
        <dbReference type="EMBL" id="CAB3742646.1"/>
    </source>
</evidence>
<keyword evidence="2" id="KW-1185">Reference proteome</keyword>
<reference evidence="1 2" key="1">
    <citation type="submission" date="2020-04" db="EMBL/GenBank/DDBJ databases">
        <authorList>
            <person name="De Canck E."/>
        </authorList>
    </citation>
    <scope>NUCLEOTIDE SEQUENCE [LARGE SCALE GENOMIC DNA]</scope>
    <source>
        <strain evidence="1 2">LMG 24238</strain>
    </source>
</reference>
<name>A0A6J5CP08_9BURK</name>
<sequence length="117" mass="13538">MKMTFIVPAAFTVYGVPQKERPPCLIQCDVVELVRAFSHSPWKFRNSLRRGLRVSYSAYVRLPAWIIPPDNWPRLESGEVELRVPLHFNQRVPLPAFPPDSNRVRLDGVVQLRDEPC</sequence>
<gene>
    <name evidence="1" type="ORF">LMG24238_06917</name>
</gene>
<proteinExistence type="predicted"/>
<organism evidence="1 2">
    <name type="scientific">Paraburkholderia sediminicola</name>
    <dbReference type="NCBI Taxonomy" id="458836"/>
    <lineage>
        <taxon>Bacteria</taxon>
        <taxon>Pseudomonadati</taxon>
        <taxon>Pseudomonadota</taxon>
        <taxon>Betaproteobacteria</taxon>
        <taxon>Burkholderiales</taxon>
        <taxon>Burkholderiaceae</taxon>
        <taxon>Paraburkholderia</taxon>
    </lineage>
</organism>
<protein>
    <submittedName>
        <fullName evidence="1">Uncharacterized protein</fullName>
    </submittedName>
</protein>
<dbReference type="Proteomes" id="UP000494255">
    <property type="component" value="Unassembled WGS sequence"/>
</dbReference>
<evidence type="ECO:0000313" key="2">
    <source>
        <dbReference type="Proteomes" id="UP000494255"/>
    </source>
</evidence>
<accession>A0A6J5CP08</accession>